<dbReference type="STRING" id="182217.HCW_04245"/>
<dbReference type="HOGENOM" id="CLU_2682726_0_0_7"/>
<dbReference type="PATRIC" id="fig|182217.3.peg.906"/>
<evidence type="ECO:0000313" key="1">
    <source>
        <dbReference type="EMBL" id="AFI04118.1"/>
    </source>
</evidence>
<protein>
    <submittedName>
        <fullName evidence="1">Uncharacterized protein</fullName>
    </submittedName>
</protein>
<organism evidence="1 2">
    <name type="scientific">Helicobacter cetorum (strain ATCC BAA-429 / MIT 00-7128)</name>
    <dbReference type="NCBI Taxonomy" id="182217"/>
    <lineage>
        <taxon>Bacteria</taxon>
        <taxon>Pseudomonadati</taxon>
        <taxon>Campylobacterota</taxon>
        <taxon>Epsilonproteobacteria</taxon>
        <taxon>Campylobacterales</taxon>
        <taxon>Helicobacteraceae</taxon>
        <taxon>Helicobacter</taxon>
    </lineage>
</organism>
<dbReference type="AlphaFoldDB" id="I0EME9"/>
<evidence type="ECO:0000313" key="2">
    <source>
        <dbReference type="Proteomes" id="UP000005010"/>
    </source>
</evidence>
<gene>
    <name evidence="1" type="ordered locus">HCW_04245</name>
</gene>
<reference evidence="2" key="1">
    <citation type="submission" date="2012-04" db="EMBL/GenBank/DDBJ databases">
        <title>Complete genome sequence of Helicobacter cetorum strain MIT 00-7128.</title>
        <authorList>
            <person name="Kersulyte D."/>
            <person name="Berg D.E."/>
        </authorList>
    </citation>
    <scope>NUCLEOTIDE SEQUENCE [LARGE SCALE GENOMIC DNA]</scope>
    <source>
        <strain evidence="2">MIT 00-7128</strain>
    </source>
</reference>
<dbReference type="EMBL" id="CP003479">
    <property type="protein sequence ID" value="AFI04118.1"/>
    <property type="molecule type" value="Genomic_DNA"/>
</dbReference>
<proteinExistence type="predicted"/>
<name>I0EME9_HELC0</name>
<dbReference type="RefSeq" id="WP_014660988.1">
    <property type="nucleotide sequence ID" value="NC_017737.1"/>
</dbReference>
<accession>I0EME9</accession>
<keyword evidence="2" id="KW-1185">Reference proteome</keyword>
<sequence>MHLDFDTNRHNFCDSEVNHCLNILLSYLFKTNPNFKGLNIDECFDEISKHYTERLNNGDNAKNLILFKQMGLKN</sequence>
<dbReference type="Proteomes" id="UP000005010">
    <property type="component" value="Chromosome"/>
</dbReference>
<dbReference type="KEGG" id="hce:HCW_04245"/>